<organism evidence="1 2">
    <name type="scientific">Pluteus cervinus</name>
    <dbReference type="NCBI Taxonomy" id="181527"/>
    <lineage>
        <taxon>Eukaryota</taxon>
        <taxon>Fungi</taxon>
        <taxon>Dikarya</taxon>
        <taxon>Basidiomycota</taxon>
        <taxon>Agaricomycotina</taxon>
        <taxon>Agaricomycetes</taxon>
        <taxon>Agaricomycetidae</taxon>
        <taxon>Agaricales</taxon>
        <taxon>Pluteineae</taxon>
        <taxon>Pluteaceae</taxon>
        <taxon>Pluteus</taxon>
    </lineage>
</organism>
<dbReference type="Proteomes" id="UP000308600">
    <property type="component" value="Unassembled WGS sequence"/>
</dbReference>
<name>A0ACD3AVF5_9AGAR</name>
<proteinExistence type="predicted"/>
<sequence>MLGHHSDSANFQLLSGPYGKQPIPDDGTGVPPDPLTWIHVAMAFGFIAFDAVFSLTLGLRVESSLIISSLRCIFQLALVASILQRVFETEDPWVVGFIALFLNLLGTIEVVANKSKRRHNAMFPTVFGGLLASTIPVSIIGTKFAMATQPFWTPIQYIPVMGMLTGNAISAVMVALSYVLRELHENRDKIEMYLAFGASRMEACRPIAVEALRLALTPIINQMSVIGIIAIPGMMTGAILGGSSVQQAAKLQMIIMFMISASSTLASMITTVLTLAYVVDGDHRVRCERIDDKKHVVWRKKDAAVEGVLNVLRAISRVVSWRGRAAHSRNSTAAAEDERRPLLS</sequence>
<dbReference type="EMBL" id="ML208326">
    <property type="protein sequence ID" value="TFK69669.1"/>
    <property type="molecule type" value="Genomic_DNA"/>
</dbReference>
<evidence type="ECO:0000313" key="1">
    <source>
        <dbReference type="EMBL" id="TFK69669.1"/>
    </source>
</evidence>
<protein>
    <submittedName>
        <fullName evidence="1">UPF0014-domain-containing protein</fullName>
    </submittedName>
</protein>
<accession>A0ACD3AVF5</accession>
<reference evidence="1 2" key="1">
    <citation type="journal article" date="2019" name="Nat. Ecol. Evol.">
        <title>Megaphylogeny resolves global patterns of mushroom evolution.</title>
        <authorList>
            <person name="Varga T."/>
            <person name="Krizsan K."/>
            <person name="Foldi C."/>
            <person name="Dima B."/>
            <person name="Sanchez-Garcia M."/>
            <person name="Sanchez-Ramirez S."/>
            <person name="Szollosi G.J."/>
            <person name="Szarkandi J.G."/>
            <person name="Papp V."/>
            <person name="Albert L."/>
            <person name="Andreopoulos W."/>
            <person name="Angelini C."/>
            <person name="Antonin V."/>
            <person name="Barry K.W."/>
            <person name="Bougher N.L."/>
            <person name="Buchanan P."/>
            <person name="Buyck B."/>
            <person name="Bense V."/>
            <person name="Catcheside P."/>
            <person name="Chovatia M."/>
            <person name="Cooper J."/>
            <person name="Damon W."/>
            <person name="Desjardin D."/>
            <person name="Finy P."/>
            <person name="Geml J."/>
            <person name="Haridas S."/>
            <person name="Hughes K."/>
            <person name="Justo A."/>
            <person name="Karasinski D."/>
            <person name="Kautmanova I."/>
            <person name="Kiss B."/>
            <person name="Kocsube S."/>
            <person name="Kotiranta H."/>
            <person name="LaButti K.M."/>
            <person name="Lechner B.E."/>
            <person name="Liimatainen K."/>
            <person name="Lipzen A."/>
            <person name="Lukacs Z."/>
            <person name="Mihaltcheva S."/>
            <person name="Morgado L.N."/>
            <person name="Niskanen T."/>
            <person name="Noordeloos M.E."/>
            <person name="Ohm R.A."/>
            <person name="Ortiz-Santana B."/>
            <person name="Ovrebo C."/>
            <person name="Racz N."/>
            <person name="Riley R."/>
            <person name="Savchenko A."/>
            <person name="Shiryaev A."/>
            <person name="Soop K."/>
            <person name="Spirin V."/>
            <person name="Szebenyi C."/>
            <person name="Tomsovsky M."/>
            <person name="Tulloss R.E."/>
            <person name="Uehling J."/>
            <person name="Grigoriev I.V."/>
            <person name="Vagvolgyi C."/>
            <person name="Papp T."/>
            <person name="Martin F.M."/>
            <person name="Miettinen O."/>
            <person name="Hibbett D.S."/>
            <person name="Nagy L.G."/>
        </authorList>
    </citation>
    <scope>NUCLEOTIDE SEQUENCE [LARGE SCALE GENOMIC DNA]</scope>
    <source>
        <strain evidence="1 2">NL-1719</strain>
    </source>
</reference>
<gene>
    <name evidence="1" type="ORF">BDN72DRAFT_767634</name>
</gene>
<keyword evidence="2" id="KW-1185">Reference proteome</keyword>
<evidence type="ECO:0000313" key="2">
    <source>
        <dbReference type="Proteomes" id="UP000308600"/>
    </source>
</evidence>